<keyword evidence="2" id="KW-1185">Reference proteome</keyword>
<proteinExistence type="predicted"/>
<dbReference type="Proteomes" id="UP001299235">
    <property type="component" value="Unassembled WGS sequence"/>
</dbReference>
<evidence type="ECO:0000313" key="2">
    <source>
        <dbReference type="Proteomes" id="UP001299235"/>
    </source>
</evidence>
<gene>
    <name evidence="1" type="ORF">LKD42_06855</name>
</gene>
<dbReference type="EMBL" id="JAJEQE010000018">
    <property type="protein sequence ID" value="MCC2148974.1"/>
    <property type="molecule type" value="Genomic_DNA"/>
</dbReference>
<organism evidence="1 2">
    <name type="scientific">Hominisplanchenecus faecis</name>
    <dbReference type="NCBI Taxonomy" id="2885351"/>
    <lineage>
        <taxon>Bacteria</taxon>
        <taxon>Bacillati</taxon>
        <taxon>Bacillota</taxon>
        <taxon>Clostridia</taxon>
        <taxon>Lachnospirales</taxon>
        <taxon>Lachnospiraceae</taxon>
        <taxon>Hominisplanchenecus</taxon>
    </lineage>
</organism>
<protein>
    <submittedName>
        <fullName evidence="1">EF2563 family selenium-dependent molybdenum hydroxylase system protein</fullName>
    </submittedName>
</protein>
<dbReference type="Gene3D" id="2.40.50.100">
    <property type="match status" value="1"/>
</dbReference>
<name>A0ABS8EVI5_9FIRM</name>
<accession>A0ABS8EVI5</accession>
<dbReference type="NCBIfam" id="TIGR03309">
    <property type="entry name" value="matur_yqeB"/>
    <property type="match status" value="1"/>
</dbReference>
<sequence length="280" mass="29864">MKRNSLIICRGGGDLATGIVHRLHRAGFRVLVLETDHPAAIRRQVSFCEAVYEGKATVEGVTAQRIDSVSEMEEVFARGCVPLFVDSKGASIAELHPDVVVDAIIAKKNLGTTKEMAPLVIGVGPGFTAGVDVDLVIESMRGHNLARILEEGSALPNTGIPGNIGGFTKERVIHAPTEGFIKNIHQIGDVVEAGTEIARIYENMDESGNFSGASVAVPATITGIIRGLIREGYHFPKGFKIADIDPREGELKNCFTISDKARSIGGSVLEAVCHHVNTCS</sequence>
<comment type="caution">
    <text evidence="1">The sequence shown here is derived from an EMBL/GenBank/DDBJ whole genome shotgun (WGS) entry which is preliminary data.</text>
</comment>
<dbReference type="InterPro" id="IPR017695">
    <property type="entry name" value="Se-dep_Mo_hydrolase_YqeB"/>
</dbReference>
<evidence type="ECO:0000313" key="1">
    <source>
        <dbReference type="EMBL" id="MCC2148974.1"/>
    </source>
</evidence>
<reference evidence="1 2" key="1">
    <citation type="submission" date="2021-10" db="EMBL/GenBank/DDBJ databases">
        <title>Anaerobic single-cell dispensing facilitates the cultivation of human gut bacteria.</title>
        <authorList>
            <person name="Afrizal A."/>
        </authorList>
    </citation>
    <scope>NUCLEOTIDE SEQUENCE [LARGE SCALE GENOMIC DNA]</scope>
    <source>
        <strain evidence="1 2">CLA-AA-H246</strain>
    </source>
</reference>
<dbReference type="RefSeq" id="WP_248835233.1">
    <property type="nucleotide sequence ID" value="NZ_JAJEQE010000018.1"/>
</dbReference>